<keyword evidence="9" id="KW-1185">Reference proteome</keyword>
<keyword evidence="6 7" id="KW-0472">Membrane</keyword>
<dbReference type="HAMAP" id="MF_00672">
    <property type="entry name" value="UPF0761"/>
    <property type="match status" value="1"/>
</dbReference>
<feature type="transmembrane region" description="Helical" evidence="7">
    <location>
        <begin position="177"/>
        <end position="197"/>
    </location>
</feature>
<dbReference type="PANTHER" id="PTHR30213:SF0">
    <property type="entry name" value="UPF0761 MEMBRANE PROTEIN YIHY"/>
    <property type="match status" value="1"/>
</dbReference>
<keyword evidence="3" id="KW-0997">Cell inner membrane</keyword>
<accession>A0A328PA18</accession>
<evidence type="ECO:0000256" key="3">
    <source>
        <dbReference type="ARBA" id="ARBA00022519"/>
    </source>
</evidence>
<dbReference type="Proteomes" id="UP000248926">
    <property type="component" value="Unassembled WGS sequence"/>
</dbReference>
<comment type="similarity">
    <text evidence="7">Belongs to the UPF0761 family.</text>
</comment>
<evidence type="ECO:0000256" key="1">
    <source>
        <dbReference type="ARBA" id="ARBA00004651"/>
    </source>
</evidence>
<evidence type="ECO:0000313" key="8">
    <source>
        <dbReference type="EMBL" id="RAO77325.1"/>
    </source>
</evidence>
<name>A0A328PA18_9GAMM</name>
<dbReference type="PANTHER" id="PTHR30213">
    <property type="entry name" value="INNER MEMBRANE PROTEIN YHJD"/>
    <property type="match status" value="1"/>
</dbReference>
<dbReference type="RefSeq" id="WP_111981375.1">
    <property type="nucleotide sequence ID" value="NZ_NFZS01000001.1"/>
</dbReference>
<keyword evidence="5 7" id="KW-1133">Transmembrane helix</keyword>
<feature type="transmembrane region" description="Helical" evidence="7">
    <location>
        <begin position="38"/>
        <end position="59"/>
    </location>
</feature>
<organism evidence="8 9">
    <name type="scientific">Dyella jiangningensis</name>
    <dbReference type="NCBI Taxonomy" id="1379159"/>
    <lineage>
        <taxon>Bacteria</taxon>
        <taxon>Pseudomonadati</taxon>
        <taxon>Pseudomonadota</taxon>
        <taxon>Gammaproteobacteria</taxon>
        <taxon>Lysobacterales</taxon>
        <taxon>Rhodanobacteraceae</taxon>
        <taxon>Dyella</taxon>
    </lineage>
</organism>
<comment type="subcellular location">
    <subcellularLocation>
        <location evidence="1 7">Cell membrane</location>
        <topology evidence="1 7">Multi-pass membrane protein</topology>
    </subcellularLocation>
</comment>
<evidence type="ECO:0000256" key="4">
    <source>
        <dbReference type="ARBA" id="ARBA00022692"/>
    </source>
</evidence>
<evidence type="ECO:0000256" key="7">
    <source>
        <dbReference type="HAMAP-Rule" id="MF_00672"/>
    </source>
</evidence>
<evidence type="ECO:0000256" key="2">
    <source>
        <dbReference type="ARBA" id="ARBA00022475"/>
    </source>
</evidence>
<dbReference type="InterPro" id="IPR017039">
    <property type="entry name" value="Virul_fac_BrkB"/>
</dbReference>
<feature type="transmembrane region" description="Helical" evidence="7">
    <location>
        <begin position="135"/>
        <end position="157"/>
    </location>
</feature>
<evidence type="ECO:0000256" key="6">
    <source>
        <dbReference type="ARBA" id="ARBA00023136"/>
    </source>
</evidence>
<dbReference type="AlphaFoldDB" id="A0A328PA18"/>
<dbReference type="InterPro" id="IPR023679">
    <property type="entry name" value="UPF0761_bac"/>
</dbReference>
<dbReference type="GO" id="GO:0005886">
    <property type="term" value="C:plasma membrane"/>
    <property type="evidence" value="ECO:0007669"/>
    <property type="project" value="UniProtKB-SubCell"/>
</dbReference>
<feature type="transmembrane region" description="Helical" evidence="7">
    <location>
        <begin position="209"/>
        <end position="229"/>
    </location>
</feature>
<dbReference type="OrthoDB" id="9808671at2"/>
<gene>
    <name evidence="8" type="ORF">CA260_05425</name>
</gene>
<keyword evidence="2 7" id="KW-1003">Cell membrane</keyword>
<feature type="transmembrane region" description="Helical" evidence="7">
    <location>
        <begin position="95"/>
        <end position="114"/>
    </location>
</feature>
<comment type="caution">
    <text evidence="8">The sequence shown here is derived from an EMBL/GenBank/DDBJ whole genome shotgun (WGS) entry which is preliminary data.</text>
</comment>
<sequence>MALRFDRDRTRSFSHFLWQRFIDDKCFETAGALSYTTLVSLVPLIVASLAIFAAFPAFADARSTLIEFVFSNFVPAAGERVQEYLNGFAENASKLTGLSVLVMFFSALSMMVSIEDRMNRIWRVQRQRSWVSRVLLYWAALTLGPVLVVGGLAVASYATALPILNEAAGTLGLGQRLLATLPFIVTFLTLMLIYLVVPNRRVRWKNAATGALLGAVLFEIARWGFARFIHHAHTYQQVYGAALAAIPIFLLWIYLSWVIVILCASVAASVSAFDYEPPRTCLPEDAALLGLLLVLGHFIDAHREGAQLDPDRVRDRVPQLRVGVIANYFADLERADVIRRVEGGGWVLCRSLDNTDLLRVYAHCDYRVPLRPSEDTQEYGLELPVELVSLLDSAARSLHDSLRTRLDAAYPPASPATNASEDLHP</sequence>
<feature type="transmembrane region" description="Helical" evidence="7">
    <location>
        <begin position="241"/>
        <end position="270"/>
    </location>
</feature>
<protein>
    <recommendedName>
        <fullName evidence="7">UPF0761 membrane protein CA260_05425</fullName>
    </recommendedName>
</protein>
<evidence type="ECO:0000313" key="9">
    <source>
        <dbReference type="Proteomes" id="UP000248926"/>
    </source>
</evidence>
<dbReference type="NCBIfam" id="TIGR00765">
    <property type="entry name" value="yihY_not_rbn"/>
    <property type="match status" value="1"/>
</dbReference>
<evidence type="ECO:0000256" key="5">
    <source>
        <dbReference type="ARBA" id="ARBA00022989"/>
    </source>
</evidence>
<dbReference type="EMBL" id="NFZS01000001">
    <property type="protein sequence ID" value="RAO77325.1"/>
    <property type="molecule type" value="Genomic_DNA"/>
</dbReference>
<dbReference type="Pfam" id="PF03631">
    <property type="entry name" value="Virul_fac_BrkB"/>
    <property type="match status" value="1"/>
</dbReference>
<reference evidence="8 9" key="1">
    <citation type="journal article" date="2018" name="Genet. Mol. Biol.">
        <title>The genome sequence of Dyella jiangningensis FCAV SCS01 from a lignocellulose-decomposing microbial consortium metagenome reveals potential for biotechnological applications.</title>
        <authorList>
            <person name="Desiderato J.G."/>
            <person name="Alvarenga D.O."/>
            <person name="Constancio M.T.L."/>
            <person name="Alves L.M.C."/>
            <person name="Varani A.M."/>
        </authorList>
    </citation>
    <scope>NUCLEOTIDE SEQUENCE [LARGE SCALE GENOMIC DNA]</scope>
    <source>
        <strain evidence="8 9">FCAV SCS01</strain>
    </source>
</reference>
<proteinExistence type="inferred from homology"/>
<keyword evidence="4 7" id="KW-0812">Transmembrane</keyword>